<organism evidence="1 2">
    <name type="scientific">Thalassiosira pseudonana</name>
    <name type="common">Marine diatom</name>
    <name type="synonym">Cyclotella nana</name>
    <dbReference type="NCBI Taxonomy" id="35128"/>
    <lineage>
        <taxon>Eukaryota</taxon>
        <taxon>Sar</taxon>
        <taxon>Stramenopiles</taxon>
        <taxon>Ochrophyta</taxon>
        <taxon>Bacillariophyta</taxon>
        <taxon>Coscinodiscophyceae</taxon>
        <taxon>Thalassiosirophycidae</taxon>
        <taxon>Thalassiosirales</taxon>
        <taxon>Thalassiosiraceae</taxon>
        <taxon>Thalassiosira</taxon>
    </lineage>
</organism>
<evidence type="ECO:0000313" key="2">
    <source>
        <dbReference type="Proteomes" id="UP000001449"/>
    </source>
</evidence>
<sequence length="224" mass="24382">MFRERYFIASVWCALGASAFTSVHLTSSVDSRRAQTTHALQLSQSNSNEDESSLHRRSFLSNAISVAGLFTLMPQSSYATVIDVNTPSVGTLKSISKEEAEQRFRAGRGSLEYLITHYDEICEGGGDNVRRYLGTVGTTSGLFGIGKAMKVLGEDVDDIVEYTELATEIEQSIQQADGSAYMAIFTTSSTSGVSPAKYFSDAKIEIKRCAKSMDELAAMIPLKL</sequence>
<keyword evidence="2" id="KW-1185">Reference proteome</keyword>
<dbReference type="eggNOG" id="ENOG502SEER">
    <property type="taxonomic scope" value="Eukaryota"/>
</dbReference>
<dbReference type="AlphaFoldDB" id="B8BY27"/>
<dbReference type="HOGENOM" id="CLU_1237230_0_0_1"/>
<dbReference type="EMBL" id="CM000640">
    <property type="protein sequence ID" value="EED93813.1"/>
    <property type="molecule type" value="Genomic_DNA"/>
</dbReference>
<protein>
    <submittedName>
        <fullName evidence="1">Uncharacterized protein</fullName>
    </submittedName>
</protein>
<reference evidence="1 2" key="1">
    <citation type="journal article" date="2004" name="Science">
        <title>The genome of the diatom Thalassiosira pseudonana: ecology, evolution, and metabolism.</title>
        <authorList>
            <person name="Armbrust E.V."/>
            <person name="Berges J.A."/>
            <person name="Bowler C."/>
            <person name="Green B.R."/>
            <person name="Martinez D."/>
            <person name="Putnam N.H."/>
            <person name="Zhou S."/>
            <person name="Allen A.E."/>
            <person name="Apt K.E."/>
            <person name="Bechner M."/>
            <person name="Brzezinski M.A."/>
            <person name="Chaal B.K."/>
            <person name="Chiovitti A."/>
            <person name="Davis A.K."/>
            <person name="Demarest M.S."/>
            <person name="Detter J.C."/>
            <person name="Glavina T."/>
            <person name="Goodstein D."/>
            <person name="Hadi M.Z."/>
            <person name="Hellsten U."/>
            <person name="Hildebrand M."/>
            <person name="Jenkins B.D."/>
            <person name="Jurka J."/>
            <person name="Kapitonov V.V."/>
            <person name="Kroger N."/>
            <person name="Lau W.W."/>
            <person name="Lane T.W."/>
            <person name="Larimer F.W."/>
            <person name="Lippmeier J.C."/>
            <person name="Lucas S."/>
            <person name="Medina M."/>
            <person name="Montsant A."/>
            <person name="Obornik M."/>
            <person name="Parker M.S."/>
            <person name="Palenik B."/>
            <person name="Pazour G.J."/>
            <person name="Richardson P.M."/>
            <person name="Rynearson T.A."/>
            <person name="Saito M.A."/>
            <person name="Schwartz D.C."/>
            <person name="Thamatrakoln K."/>
            <person name="Valentin K."/>
            <person name="Vardi A."/>
            <person name="Wilkerson F.P."/>
            <person name="Rokhsar D.S."/>
        </authorList>
    </citation>
    <scope>NUCLEOTIDE SEQUENCE [LARGE SCALE GENOMIC DNA]</scope>
    <source>
        <strain evidence="1 2">CCMP1335</strain>
    </source>
</reference>
<dbReference type="OMA" id="DIVEYTE"/>
<dbReference type="InParanoid" id="B8BY27"/>
<name>B8BY27_THAPS</name>
<dbReference type="PaxDb" id="35128-Thaps3538"/>
<dbReference type="KEGG" id="tps:THAPSDRAFT_3538"/>
<gene>
    <name evidence="1" type="ORF">THAPSDRAFT_3538</name>
</gene>
<dbReference type="GeneID" id="7451697"/>
<reference evidence="1 2" key="2">
    <citation type="journal article" date="2008" name="Nature">
        <title>The Phaeodactylum genome reveals the evolutionary history of diatom genomes.</title>
        <authorList>
            <person name="Bowler C."/>
            <person name="Allen A.E."/>
            <person name="Badger J.H."/>
            <person name="Grimwood J."/>
            <person name="Jabbari K."/>
            <person name="Kuo A."/>
            <person name="Maheswari U."/>
            <person name="Martens C."/>
            <person name="Maumus F."/>
            <person name="Otillar R.P."/>
            <person name="Rayko E."/>
            <person name="Salamov A."/>
            <person name="Vandepoele K."/>
            <person name="Beszteri B."/>
            <person name="Gruber A."/>
            <person name="Heijde M."/>
            <person name="Katinka M."/>
            <person name="Mock T."/>
            <person name="Valentin K."/>
            <person name="Verret F."/>
            <person name="Berges J.A."/>
            <person name="Brownlee C."/>
            <person name="Cadoret J.P."/>
            <person name="Chiovitti A."/>
            <person name="Choi C.J."/>
            <person name="Coesel S."/>
            <person name="De Martino A."/>
            <person name="Detter J.C."/>
            <person name="Durkin C."/>
            <person name="Falciatore A."/>
            <person name="Fournet J."/>
            <person name="Haruta M."/>
            <person name="Huysman M.J."/>
            <person name="Jenkins B.D."/>
            <person name="Jiroutova K."/>
            <person name="Jorgensen R.E."/>
            <person name="Joubert Y."/>
            <person name="Kaplan A."/>
            <person name="Kroger N."/>
            <person name="Kroth P.G."/>
            <person name="La Roche J."/>
            <person name="Lindquist E."/>
            <person name="Lommer M."/>
            <person name="Martin-Jezequel V."/>
            <person name="Lopez P.J."/>
            <person name="Lucas S."/>
            <person name="Mangogna M."/>
            <person name="McGinnis K."/>
            <person name="Medlin L.K."/>
            <person name="Montsant A."/>
            <person name="Oudot-Le Secq M.P."/>
            <person name="Napoli C."/>
            <person name="Obornik M."/>
            <person name="Parker M.S."/>
            <person name="Petit J.L."/>
            <person name="Porcel B.M."/>
            <person name="Poulsen N."/>
            <person name="Robison M."/>
            <person name="Rychlewski L."/>
            <person name="Rynearson T.A."/>
            <person name="Schmutz J."/>
            <person name="Shapiro H."/>
            <person name="Siaut M."/>
            <person name="Stanley M."/>
            <person name="Sussman M.R."/>
            <person name="Taylor A.R."/>
            <person name="Vardi A."/>
            <person name="von Dassow P."/>
            <person name="Vyverman W."/>
            <person name="Willis A."/>
            <person name="Wyrwicz L.S."/>
            <person name="Rokhsar D.S."/>
            <person name="Weissenbach J."/>
            <person name="Armbrust E.V."/>
            <person name="Green B.R."/>
            <person name="Van de Peer Y."/>
            <person name="Grigoriev I.V."/>
        </authorList>
    </citation>
    <scope>NUCLEOTIDE SEQUENCE [LARGE SCALE GENOMIC DNA]</scope>
    <source>
        <strain evidence="1 2">CCMP1335</strain>
    </source>
</reference>
<proteinExistence type="predicted"/>
<dbReference type="Proteomes" id="UP000001449">
    <property type="component" value="Chromosome 3"/>
</dbReference>
<dbReference type="RefSeq" id="XP_002288377.1">
    <property type="nucleotide sequence ID" value="XM_002288341.1"/>
</dbReference>
<accession>B8BY27</accession>
<evidence type="ECO:0000313" key="1">
    <source>
        <dbReference type="EMBL" id="EED93813.1"/>
    </source>
</evidence>